<evidence type="ECO:0000313" key="5">
    <source>
        <dbReference type="Proteomes" id="UP000023152"/>
    </source>
</evidence>
<dbReference type="SUPFAM" id="SSF117281">
    <property type="entry name" value="Kelch motif"/>
    <property type="match status" value="1"/>
</dbReference>
<dbReference type="PROSITE" id="PS50082">
    <property type="entry name" value="WD_REPEATS_2"/>
    <property type="match status" value="1"/>
</dbReference>
<dbReference type="InterPro" id="IPR015915">
    <property type="entry name" value="Kelch-typ_b-propeller"/>
</dbReference>
<dbReference type="Pfam" id="PF01344">
    <property type="entry name" value="Kelch_1"/>
    <property type="match status" value="1"/>
</dbReference>
<dbReference type="InterPro" id="IPR006652">
    <property type="entry name" value="Kelch_1"/>
</dbReference>
<keyword evidence="2" id="KW-0677">Repeat</keyword>
<dbReference type="SUPFAM" id="SSF50978">
    <property type="entry name" value="WD40 repeat-like"/>
    <property type="match status" value="1"/>
</dbReference>
<keyword evidence="5" id="KW-1185">Reference proteome</keyword>
<comment type="caution">
    <text evidence="4">The sequence shown here is derived from an EMBL/GenBank/DDBJ whole genome shotgun (WGS) entry which is preliminary data.</text>
</comment>
<dbReference type="Pfam" id="PF00400">
    <property type="entry name" value="WD40"/>
    <property type="match status" value="1"/>
</dbReference>
<dbReference type="InterPro" id="IPR001680">
    <property type="entry name" value="WD40_rpt"/>
</dbReference>
<feature type="non-terminal residue" evidence="4">
    <location>
        <position position="1"/>
    </location>
</feature>
<dbReference type="InterPro" id="IPR036322">
    <property type="entry name" value="WD40_repeat_dom_sf"/>
</dbReference>
<protein>
    <submittedName>
        <fullName evidence="4">WD-40 repeat protein</fullName>
    </submittedName>
</protein>
<dbReference type="PROSITE" id="PS00678">
    <property type="entry name" value="WD_REPEATS_1"/>
    <property type="match status" value="1"/>
</dbReference>
<dbReference type="PROSITE" id="PS50294">
    <property type="entry name" value="WD_REPEATS_REGION"/>
    <property type="match status" value="1"/>
</dbReference>
<name>X6LBL9_RETFI</name>
<gene>
    <name evidence="4" type="ORF">RFI_38956</name>
</gene>
<dbReference type="Gene3D" id="2.120.10.80">
    <property type="entry name" value="Kelch-type beta propeller"/>
    <property type="match status" value="1"/>
</dbReference>
<evidence type="ECO:0000256" key="3">
    <source>
        <dbReference type="PROSITE-ProRule" id="PRU00221"/>
    </source>
</evidence>
<organism evidence="4 5">
    <name type="scientific">Reticulomyxa filosa</name>
    <dbReference type="NCBI Taxonomy" id="46433"/>
    <lineage>
        <taxon>Eukaryota</taxon>
        <taxon>Sar</taxon>
        <taxon>Rhizaria</taxon>
        <taxon>Retaria</taxon>
        <taxon>Foraminifera</taxon>
        <taxon>Monothalamids</taxon>
        <taxon>Reticulomyxidae</taxon>
        <taxon>Reticulomyxa</taxon>
    </lineage>
</organism>
<dbReference type="AlphaFoldDB" id="X6LBL9"/>
<dbReference type="OrthoDB" id="191037at2759"/>
<dbReference type="InterPro" id="IPR019775">
    <property type="entry name" value="WD40_repeat_CS"/>
</dbReference>
<dbReference type="Gene3D" id="2.130.10.10">
    <property type="entry name" value="YVTN repeat-like/Quinoprotein amine dehydrogenase"/>
    <property type="match status" value="1"/>
</dbReference>
<feature type="repeat" description="WD" evidence="3">
    <location>
        <begin position="157"/>
        <end position="198"/>
    </location>
</feature>
<evidence type="ECO:0000256" key="2">
    <source>
        <dbReference type="ARBA" id="ARBA00022737"/>
    </source>
</evidence>
<dbReference type="PANTHER" id="PTHR19848">
    <property type="entry name" value="WD40 REPEAT PROTEIN"/>
    <property type="match status" value="1"/>
</dbReference>
<accession>X6LBL9</accession>
<sequence length="205" mass="24034">IEYDEDNNTFQFHQLPVCKNIVTLCRYAYVRINDIILIFGGLNYSNISKSVHKYSIREKKWITFKDVLPVPLYHCSGILNKDNNYVYVIGGYTSRDCKLTNMKIKLSELIYHIQLKNEIKFAIQHWIRILKIGLGWIDDFNKIIIKYVRGFELSMILRGHGNTVNSVRFSEDGRKIVSASYDHTVRIWDVASGKQLQIFRGHTDR</sequence>
<dbReference type="EMBL" id="ASPP01046439">
    <property type="protein sequence ID" value="ETN98536.1"/>
    <property type="molecule type" value="Genomic_DNA"/>
</dbReference>
<dbReference type="Proteomes" id="UP000023152">
    <property type="component" value="Unassembled WGS sequence"/>
</dbReference>
<dbReference type="SMART" id="SM00320">
    <property type="entry name" value="WD40"/>
    <property type="match status" value="1"/>
</dbReference>
<evidence type="ECO:0000313" key="4">
    <source>
        <dbReference type="EMBL" id="ETN98536.1"/>
    </source>
</evidence>
<dbReference type="InterPro" id="IPR015943">
    <property type="entry name" value="WD40/YVTN_repeat-like_dom_sf"/>
</dbReference>
<evidence type="ECO:0000256" key="1">
    <source>
        <dbReference type="ARBA" id="ARBA00022574"/>
    </source>
</evidence>
<reference evidence="4 5" key="1">
    <citation type="journal article" date="2013" name="Curr. Biol.">
        <title>The Genome of the Foraminiferan Reticulomyxa filosa.</title>
        <authorList>
            <person name="Glockner G."/>
            <person name="Hulsmann N."/>
            <person name="Schleicher M."/>
            <person name="Noegel A.A."/>
            <person name="Eichinger L."/>
            <person name="Gallinger C."/>
            <person name="Pawlowski J."/>
            <person name="Sierra R."/>
            <person name="Euteneuer U."/>
            <person name="Pillet L."/>
            <person name="Moustafa A."/>
            <person name="Platzer M."/>
            <person name="Groth M."/>
            <person name="Szafranski K."/>
            <person name="Schliwa M."/>
        </authorList>
    </citation>
    <scope>NUCLEOTIDE SEQUENCE [LARGE SCALE GENOMIC DNA]</scope>
</reference>
<feature type="non-terminal residue" evidence="4">
    <location>
        <position position="205"/>
    </location>
</feature>
<proteinExistence type="predicted"/>
<dbReference type="PANTHER" id="PTHR19848:SF8">
    <property type="entry name" value="F-BOX AND WD REPEAT DOMAIN CONTAINING 7"/>
    <property type="match status" value="1"/>
</dbReference>
<keyword evidence="1 3" id="KW-0853">WD repeat</keyword>